<dbReference type="PANTHER" id="PTHR47017">
    <property type="entry name" value="ACYL-COA"/>
    <property type="match status" value="1"/>
</dbReference>
<sequence>MQNLEHGNFTLRACEGIGAFTPAEWSRLTDTSRDRPGYNPFISHAFLSSLEDSGCVATKAGWLPQFLRLEDECGVLVGAVPCYLKSHSQGEYVFDHGWADAFERAGGRYYPKLQASIPFTPATGPRLLVNYDWDGDAVRAALANGLQQLATQLNVSSAHSTFVNETDLVSFTEAGFLHRVDQQFHFINDDYANYDEFLDTLASRKRKALKKERREAVANGITIERLTGTQLTQEVWDDFYTFYMDTGSRKWGRPYLNRKFYQLIGERMPDDIMLVMARREGRYIAGAINFIGSDRLYGRNWGCIEDHRFLHFEVCYHQAIDFAIERKLRVVEAGAQGEHKLARGYLPVITNSVHYIAHEGLRRAVNNFLRHERADVALMSDALNEHAPFKKSEQ</sequence>
<dbReference type="InterPro" id="IPR007434">
    <property type="entry name" value="FemAB-like"/>
</dbReference>
<reference evidence="1 2" key="1">
    <citation type="submission" date="2023-07" db="EMBL/GenBank/DDBJ databases">
        <title>Comparative genomics of wheat-associated soil bacteria to identify genetic determinants of phenazine resistance.</title>
        <authorList>
            <person name="Mouncey N."/>
        </authorList>
    </citation>
    <scope>NUCLEOTIDE SEQUENCE [LARGE SCALE GENOMIC DNA]</scope>
    <source>
        <strain evidence="1 2">W4I11</strain>
    </source>
</reference>
<comment type="caution">
    <text evidence="1">The sequence shown here is derived from an EMBL/GenBank/DDBJ whole genome shotgun (WGS) entry which is preliminary data.</text>
</comment>
<evidence type="ECO:0000313" key="1">
    <source>
        <dbReference type="EMBL" id="MDQ0999202.1"/>
    </source>
</evidence>
<keyword evidence="2" id="KW-1185">Reference proteome</keyword>
<dbReference type="Pfam" id="PF04339">
    <property type="entry name" value="FemAB_like"/>
    <property type="match status" value="1"/>
</dbReference>
<dbReference type="EMBL" id="JAUSZT010000003">
    <property type="protein sequence ID" value="MDQ0999202.1"/>
    <property type="molecule type" value="Genomic_DNA"/>
</dbReference>
<name>A0ABU0SER6_9HYPH</name>
<proteinExistence type="predicted"/>
<accession>A0ABU0SER6</accession>
<dbReference type="SUPFAM" id="SSF55729">
    <property type="entry name" value="Acyl-CoA N-acyltransferases (Nat)"/>
    <property type="match status" value="1"/>
</dbReference>
<dbReference type="Gene3D" id="3.40.630.30">
    <property type="match status" value="1"/>
</dbReference>
<dbReference type="Proteomes" id="UP001237780">
    <property type="component" value="Unassembled WGS sequence"/>
</dbReference>
<dbReference type="PANTHER" id="PTHR47017:SF1">
    <property type="entry name" value="ACYL-COA"/>
    <property type="match status" value="1"/>
</dbReference>
<protein>
    <submittedName>
        <fullName evidence="1">N-acyltransferase</fullName>
    </submittedName>
</protein>
<gene>
    <name evidence="1" type="ORF">QFZ34_004384</name>
</gene>
<organism evidence="1 2">
    <name type="scientific">Phyllobacterium ifriqiyense</name>
    <dbReference type="NCBI Taxonomy" id="314238"/>
    <lineage>
        <taxon>Bacteria</taxon>
        <taxon>Pseudomonadati</taxon>
        <taxon>Pseudomonadota</taxon>
        <taxon>Alphaproteobacteria</taxon>
        <taxon>Hyphomicrobiales</taxon>
        <taxon>Phyllobacteriaceae</taxon>
        <taxon>Phyllobacterium</taxon>
    </lineage>
</organism>
<evidence type="ECO:0000313" key="2">
    <source>
        <dbReference type="Proteomes" id="UP001237780"/>
    </source>
</evidence>
<dbReference type="RefSeq" id="WP_307285201.1">
    <property type="nucleotide sequence ID" value="NZ_JAUSZT010000003.1"/>
</dbReference>
<dbReference type="InterPro" id="IPR016181">
    <property type="entry name" value="Acyl_CoA_acyltransferase"/>
</dbReference>